<name>A0A401YHA8_9ACTN</name>
<organism evidence="2 3">
    <name type="scientific">Embleya hyalina</name>
    <dbReference type="NCBI Taxonomy" id="516124"/>
    <lineage>
        <taxon>Bacteria</taxon>
        <taxon>Bacillati</taxon>
        <taxon>Actinomycetota</taxon>
        <taxon>Actinomycetes</taxon>
        <taxon>Kitasatosporales</taxon>
        <taxon>Streptomycetaceae</taxon>
        <taxon>Embleya</taxon>
    </lineage>
</organism>
<evidence type="ECO:0000313" key="2">
    <source>
        <dbReference type="EMBL" id="GCD93973.1"/>
    </source>
</evidence>
<dbReference type="Pfam" id="PF05685">
    <property type="entry name" value="Uma2"/>
    <property type="match status" value="1"/>
</dbReference>
<dbReference type="RefSeq" id="WP_126636216.1">
    <property type="nucleotide sequence ID" value="NZ_BIFH01000015.1"/>
</dbReference>
<dbReference type="AlphaFoldDB" id="A0A401YHA8"/>
<sequence>MSVEAVHTHGVETDDDAMPDPLQLFSALSERLHDYRVEFIDRETRVSPPSDGDHETLIRRLARQLARFDVGNRFDAAMNKGVQTPAGDRVVPDITVTASGAMRGAESWMPSDGVLLVVEVTSTVPGRDRFTKRQVHAEAAIPLYLLIDRSESKPTLFTEPEKGNYTGRVEVGFGKLLPMPDPFGFVLDTASIVD</sequence>
<dbReference type="EMBL" id="BIFH01000015">
    <property type="protein sequence ID" value="GCD93973.1"/>
    <property type="molecule type" value="Genomic_DNA"/>
</dbReference>
<dbReference type="PANTHER" id="PTHR35400">
    <property type="entry name" value="SLR1083 PROTEIN"/>
    <property type="match status" value="1"/>
</dbReference>
<dbReference type="Proteomes" id="UP000286931">
    <property type="component" value="Unassembled WGS sequence"/>
</dbReference>
<evidence type="ECO:0000313" key="3">
    <source>
        <dbReference type="Proteomes" id="UP000286931"/>
    </source>
</evidence>
<dbReference type="InterPro" id="IPR011335">
    <property type="entry name" value="Restrct_endonuc-II-like"/>
</dbReference>
<gene>
    <name evidence="2" type="ORF">EHYA_01629</name>
</gene>
<comment type="caution">
    <text evidence="2">The sequence shown here is derived from an EMBL/GenBank/DDBJ whole genome shotgun (WGS) entry which is preliminary data.</text>
</comment>
<reference evidence="2 3" key="1">
    <citation type="submission" date="2018-12" db="EMBL/GenBank/DDBJ databases">
        <title>Draft genome sequence of Embleya hyalina NBRC 13850T.</title>
        <authorList>
            <person name="Komaki H."/>
            <person name="Hosoyama A."/>
            <person name="Kimura A."/>
            <person name="Ichikawa N."/>
            <person name="Tamura T."/>
        </authorList>
    </citation>
    <scope>NUCLEOTIDE SEQUENCE [LARGE SCALE GENOMIC DNA]</scope>
    <source>
        <strain evidence="2 3">NBRC 13850</strain>
    </source>
</reference>
<accession>A0A401YHA8</accession>
<dbReference type="InterPro" id="IPR012296">
    <property type="entry name" value="Nuclease_put_TT1808"/>
</dbReference>
<feature type="domain" description="Putative restriction endonuclease" evidence="1">
    <location>
        <begin position="29"/>
        <end position="188"/>
    </location>
</feature>
<keyword evidence="3" id="KW-1185">Reference proteome</keyword>
<dbReference type="PANTHER" id="PTHR35400:SF3">
    <property type="entry name" value="SLL1072 PROTEIN"/>
    <property type="match status" value="1"/>
</dbReference>
<dbReference type="Gene3D" id="3.90.1570.10">
    <property type="entry name" value="tt1808, chain A"/>
    <property type="match status" value="1"/>
</dbReference>
<evidence type="ECO:0000259" key="1">
    <source>
        <dbReference type="Pfam" id="PF05685"/>
    </source>
</evidence>
<dbReference type="CDD" id="cd06260">
    <property type="entry name" value="DUF820-like"/>
    <property type="match status" value="1"/>
</dbReference>
<dbReference type="SUPFAM" id="SSF52980">
    <property type="entry name" value="Restriction endonuclease-like"/>
    <property type="match status" value="1"/>
</dbReference>
<dbReference type="InterPro" id="IPR008538">
    <property type="entry name" value="Uma2"/>
</dbReference>
<dbReference type="OrthoDB" id="4184221at2"/>
<proteinExistence type="predicted"/>
<protein>
    <recommendedName>
        <fullName evidence="1">Putative restriction endonuclease domain-containing protein</fullName>
    </recommendedName>
</protein>